<evidence type="ECO:0008006" key="4">
    <source>
        <dbReference type="Google" id="ProtNLM"/>
    </source>
</evidence>
<accession>A0ABR3LW15</accession>
<proteinExistence type="predicted"/>
<keyword evidence="3" id="KW-1185">Reference proteome</keyword>
<dbReference type="EMBL" id="JAYMGO010000018">
    <property type="protein sequence ID" value="KAL1257059.1"/>
    <property type="molecule type" value="Genomic_DNA"/>
</dbReference>
<evidence type="ECO:0000256" key="1">
    <source>
        <dbReference type="SAM" id="Phobius"/>
    </source>
</evidence>
<dbReference type="Proteomes" id="UP001558613">
    <property type="component" value="Unassembled WGS sequence"/>
</dbReference>
<evidence type="ECO:0000313" key="2">
    <source>
        <dbReference type="EMBL" id="KAL1257059.1"/>
    </source>
</evidence>
<evidence type="ECO:0000313" key="3">
    <source>
        <dbReference type="Proteomes" id="UP001558613"/>
    </source>
</evidence>
<organism evidence="2 3">
    <name type="scientific">Cirrhinus molitorella</name>
    <name type="common">mud carp</name>
    <dbReference type="NCBI Taxonomy" id="172907"/>
    <lineage>
        <taxon>Eukaryota</taxon>
        <taxon>Metazoa</taxon>
        <taxon>Chordata</taxon>
        <taxon>Craniata</taxon>
        <taxon>Vertebrata</taxon>
        <taxon>Euteleostomi</taxon>
        <taxon>Actinopterygii</taxon>
        <taxon>Neopterygii</taxon>
        <taxon>Teleostei</taxon>
        <taxon>Ostariophysi</taxon>
        <taxon>Cypriniformes</taxon>
        <taxon>Cyprinidae</taxon>
        <taxon>Labeoninae</taxon>
        <taxon>Labeonini</taxon>
        <taxon>Cirrhinus</taxon>
    </lineage>
</organism>
<sequence length="91" mass="10279">MVLSLGKSYVPAAGLKCLHLLVLFLFLLRGQREIWRAGGEGRENAFCFDDRLLDSSEVDWCCFSTLSLCGHTGREEIHDRFPSSHPDAEHN</sequence>
<name>A0ABR3LW15_9TELE</name>
<feature type="transmembrane region" description="Helical" evidence="1">
    <location>
        <begin position="12"/>
        <end position="28"/>
    </location>
</feature>
<reference evidence="2 3" key="1">
    <citation type="submission" date="2023-09" db="EMBL/GenBank/DDBJ databases">
        <authorList>
            <person name="Wang M."/>
        </authorList>
    </citation>
    <scope>NUCLEOTIDE SEQUENCE [LARGE SCALE GENOMIC DNA]</scope>
    <source>
        <strain evidence="2">GT-2023</strain>
        <tissue evidence="2">Liver</tissue>
    </source>
</reference>
<keyword evidence="1" id="KW-1133">Transmembrane helix</keyword>
<comment type="caution">
    <text evidence="2">The sequence shown here is derived from an EMBL/GenBank/DDBJ whole genome shotgun (WGS) entry which is preliminary data.</text>
</comment>
<keyword evidence="1" id="KW-0812">Transmembrane</keyword>
<keyword evidence="1" id="KW-0472">Membrane</keyword>
<protein>
    <recommendedName>
        <fullName evidence="4">Secreted protein</fullName>
    </recommendedName>
</protein>
<gene>
    <name evidence="2" type="ORF">QQF64_012604</name>
</gene>